<name>A0A0E0L8K8_ORYPU</name>
<evidence type="ECO:0000313" key="3">
    <source>
        <dbReference type="Proteomes" id="UP000026962"/>
    </source>
</evidence>
<dbReference type="EnsemblPlants" id="OPUNC06G04990.1">
    <property type="protein sequence ID" value="OPUNC06G04990.1"/>
    <property type="gene ID" value="OPUNC06G04990"/>
</dbReference>
<sequence length="120" mass="12504">MVSSLLVAFLLLSSYVIVSARSSRPIADGVEMIWSTAGATAATEADGGRSHHRRGGGADGVMVRYLVVEKLIGGVVPSREPATMVRRSPRTPPSPMGHVPVAWEKGIPPCLGIGCSQIPG</sequence>
<feature type="chain" id="PRO_5002366203" description="Secreted protein" evidence="1">
    <location>
        <begin position="21"/>
        <end position="120"/>
    </location>
</feature>
<dbReference type="HOGENOM" id="CLU_154151_1_0_1"/>
<dbReference type="Proteomes" id="UP000026962">
    <property type="component" value="Chromosome 6"/>
</dbReference>
<feature type="signal peptide" evidence="1">
    <location>
        <begin position="1"/>
        <end position="20"/>
    </location>
</feature>
<proteinExistence type="predicted"/>
<evidence type="ECO:0000313" key="2">
    <source>
        <dbReference type="EnsemblPlants" id="OPUNC06G04990.1"/>
    </source>
</evidence>
<keyword evidence="3" id="KW-1185">Reference proteome</keyword>
<keyword evidence="1" id="KW-0732">Signal</keyword>
<dbReference type="OMA" id="IWSTAGA"/>
<dbReference type="AlphaFoldDB" id="A0A0E0L8K8"/>
<evidence type="ECO:0000256" key="1">
    <source>
        <dbReference type="SAM" id="SignalP"/>
    </source>
</evidence>
<evidence type="ECO:0008006" key="4">
    <source>
        <dbReference type="Google" id="ProtNLM"/>
    </source>
</evidence>
<reference evidence="2" key="2">
    <citation type="submission" date="2018-05" db="EMBL/GenBank/DDBJ databases">
        <title>OpunRS2 (Oryza punctata Reference Sequence Version 2).</title>
        <authorList>
            <person name="Zhang J."/>
            <person name="Kudrna D."/>
            <person name="Lee S."/>
            <person name="Talag J."/>
            <person name="Welchert J."/>
            <person name="Wing R.A."/>
        </authorList>
    </citation>
    <scope>NUCLEOTIDE SEQUENCE [LARGE SCALE GENOMIC DNA]</scope>
</reference>
<protein>
    <recommendedName>
        <fullName evidence="4">Secreted protein</fullName>
    </recommendedName>
</protein>
<organism evidence="2">
    <name type="scientific">Oryza punctata</name>
    <name type="common">Red rice</name>
    <dbReference type="NCBI Taxonomy" id="4537"/>
    <lineage>
        <taxon>Eukaryota</taxon>
        <taxon>Viridiplantae</taxon>
        <taxon>Streptophyta</taxon>
        <taxon>Embryophyta</taxon>
        <taxon>Tracheophyta</taxon>
        <taxon>Spermatophyta</taxon>
        <taxon>Magnoliopsida</taxon>
        <taxon>Liliopsida</taxon>
        <taxon>Poales</taxon>
        <taxon>Poaceae</taxon>
        <taxon>BOP clade</taxon>
        <taxon>Oryzoideae</taxon>
        <taxon>Oryzeae</taxon>
        <taxon>Oryzinae</taxon>
        <taxon>Oryza</taxon>
    </lineage>
</organism>
<accession>A0A0E0L8K8</accession>
<dbReference type="Gramene" id="OPUNC06G04990.1">
    <property type="protein sequence ID" value="OPUNC06G04990.1"/>
    <property type="gene ID" value="OPUNC06G04990"/>
</dbReference>
<reference evidence="2" key="1">
    <citation type="submission" date="2015-04" db="UniProtKB">
        <authorList>
            <consortium name="EnsemblPlants"/>
        </authorList>
    </citation>
    <scope>IDENTIFICATION</scope>
</reference>